<dbReference type="AlphaFoldDB" id="A0A7W7QDC3"/>
<keyword evidence="3" id="KW-1185">Reference proteome</keyword>
<reference evidence="2 3" key="1">
    <citation type="submission" date="2020-08" db="EMBL/GenBank/DDBJ databases">
        <title>Genomic Encyclopedia of Type Strains, Phase III (KMG-III): the genomes of soil and plant-associated and newly described type strains.</title>
        <authorList>
            <person name="Whitman W."/>
        </authorList>
    </citation>
    <scope>NUCLEOTIDE SEQUENCE [LARGE SCALE GENOMIC DNA]</scope>
    <source>
        <strain evidence="2 3">CECT 8960</strain>
    </source>
</reference>
<feature type="chain" id="PRO_5030919764" description="Cytochrome c domain-containing protein" evidence="1">
    <location>
        <begin position="28"/>
        <end position="158"/>
    </location>
</feature>
<comment type="caution">
    <text evidence="2">The sequence shown here is derived from an EMBL/GenBank/DDBJ whole genome shotgun (WGS) entry which is preliminary data.</text>
</comment>
<dbReference type="Proteomes" id="UP000520767">
    <property type="component" value="Unassembled WGS sequence"/>
</dbReference>
<gene>
    <name evidence="2" type="ORF">FHR82_007797</name>
</gene>
<dbReference type="RefSeq" id="WP_184815545.1">
    <property type="nucleotide sequence ID" value="NZ_JACHJQ010000010.1"/>
</dbReference>
<evidence type="ECO:0000313" key="3">
    <source>
        <dbReference type="Proteomes" id="UP000520767"/>
    </source>
</evidence>
<evidence type="ECO:0008006" key="4">
    <source>
        <dbReference type="Google" id="ProtNLM"/>
    </source>
</evidence>
<sequence>MKKVLRLLPVILSAVFLIGVHQVPASAVETVRTGHSAAVQTPCHACNGYRYQPAGSKAIYVVIDGLRHHVPSPDVYFRLWAGYGGLRVGGTNIPVGEPLVENAYLAQEYDTYRTYLVGRTKRWIPNPTVFNQYAFDWAKVQPRHWYDLPEVGHNLPGR</sequence>
<proteinExistence type="predicted"/>
<protein>
    <recommendedName>
        <fullName evidence="4">Cytochrome c domain-containing protein</fullName>
    </recommendedName>
</protein>
<accession>A0A7W7QDC3</accession>
<feature type="signal peptide" evidence="1">
    <location>
        <begin position="1"/>
        <end position="27"/>
    </location>
</feature>
<name>A0A7W7QDC3_9PSEU</name>
<evidence type="ECO:0000256" key="1">
    <source>
        <dbReference type="SAM" id="SignalP"/>
    </source>
</evidence>
<organism evidence="2 3">
    <name type="scientific">Actinophytocola algeriensis</name>
    <dbReference type="NCBI Taxonomy" id="1768010"/>
    <lineage>
        <taxon>Bacteria</taxon>
        <taxon>Bacillati</taxon>
        <taxon>Actinomycetota</taxon>
        <taxon>Actinomycetes</taxon>
        <taxon>Pseudonocardiales</taxon>
        <taxon>Pseudonocardiaceae</taxon>
    </lineage>
</organism>
<keyword evidence="1" id="KW-0732">Signal</keyword>
<evidence type="ECO:0000313" key="2">
    <source>
        <dbReference type="EMBL" id="MBB4911527.1"/>
    </source>
</evidence>
<dbReference type="EMBL" id="JACHJQ010000010">
    <property type="protein sequence ID" value="MBB4911527.1"/>
    <property type="molecule type" value="Genomic_DNA"/>
</dbReference>